<dbReference type="InterPro" id="IPR018170">
    <property type="entry name" value="Aldo/ket_reductase_CS"/>
</dbReference>
<dbReference type="Proteomes" id="UP000006352">
    <property type="component" value="Unassembled WGS sequence"/>
</dbReference>
<dbReference type="PIRSF" id="PIRSF000097">
    <property type="entry name" value="AKR"/>
    <property type="match status" value="1"/>
</dbReference>
<evidence type="ECO:0000256" key="5">
    <source>
        <dbReference type="PIRSR" id="PIRSR000097-2"/>
    </source>
</evidence>
<dbReference type="PROSITE" id="PS00063">
    <property type="entry name" value="ALDOKETO_REDUCTASE_3"/>
    <property type="match status" value="1"/>
</dbReference>
<feature type="site" description="Lowers pKa of active site Tyr" evidence="6">
    <location>
        <position position="80"/>
    </location>
</feature>
<keyword evidence="2" id="KW-0521">NADP</keyword>
<evidence type="ECO:0000256" key="1">
    <source>
        <dbReference type="ARBA" id="ARBA00007905"/>
    </source>
</evidence>
<dbReference type="GO" id="GO:0016616">
    <property type="term" value="F:oxidoreductase activity, acting on the CH-OH group of donors, NAD or NADP as acceptor"/>
    <property type="evidence" value="ECO:0007669"/>
    <property type="project" value="UniProtKB-ARBA"/>
</dbReference>
<dbReference type="AlphaFoldDB" id="J4HYR4"/>
<dbReference type="PRINTS" id="PR00069">
    <property type="entry name" value="ALDKETRDTASE"/>
</dbReference>
<dbReference type="CDD" id="cd19071">
    <property type="entry name" value="AKR_AKR1-5-like"/>
    <property type="match status" value="1"/>
</dbReference>
<proteinExistence type="inferred from homology"/>
<dbReference type="OrthoDB" id="416253at2759"/>
<sequence>MSPVPKFKLNTGAELPAVGLGGWSGVTAEQHAKAVPWMLSALKSGYRHIDTAWGYGTEKYVAEAIKQSGVPREEVWITTKLPWNHPGILTVEQSLDDSLKRLGTDYVDLYLLHWPQVIDWPGEDPAYQGDIKVRESAPTFSETWAAMEEVYVKGKAKNIGVSNFSIQNLEKLLATAKIVPAMNQVEMHPLLAQEELRAYCASKGIVITAYSPTGYSNTLTNPLIVELAGKYKVSAAQIVLAWHLSRGVVVVPKSSNAERQKENLNLPTLEAEDLARISGLDRGQRLCNAVDEKGMVSGWTREQMGW</sequence>
<dbReference type="RefSeq" id="XP_012183330.1">
    <property type="nucleotide sequence ID" value="XM_012327940.1"/>
</dbReference>
<evidence type="ECO:0000313" key="9">
    <source>
        <dbReference type="Proteomes" id="UP000006352"/>
    </source>
</evidence>
<keyword evidence="9" id="KW-1185">Reference proteome</keyword>
<evidence type="ECO:0000256" key="3">
    <source>
        <dbReference type="ARBA" id="ARBA00023002"/>
    </source>
</evidence>
<evidence type="ECO:0000313" key="8">
    <source>
        <dbReference type="EMBL" id="CCM04047.1"/>
    </source>
</evidence>
<dbReference type="PANTHER" id="PTHR43827">
    <property type="entry name" value="2,5-DIKETO-D-GLUCONIC ACID REDUCTASE"/>
    <property type="match status" value="1"/>
</dbReference>
<dbReference type="STRING" id="599839.J4HYR4"/>
<organism evidence="8 9">
    <name type="scientific">Fibroporia radiculosa</name>
    <dbReference type="NCBI Taxonomy" id="599839"/>
    <lineage>
        <taxon>Eukaryota</taxon>
        <taxon>Fungi</taxon>
        <taxon>Dikarya</taxon>
        <taxon>Basidiomycota</taxon>
        <taxon>Agaricomycotina</taxon>
        <taxon>Agaricomycetes</taxon>
        <taxon>Polyporales</taxon>
        <taxon>Fibroporiaceae</taxon>
        <taxon>Fibroporia</taxon>
    </lineage>
</organism>
<dbReference type="InterPro" id="IPR020471">
    <property type="entry name" value="AKR"/>
</dbReference>
<evidence type="ECO:0000256" key="6">
    <source>
        <dbReference type="PIRSR" id="PIRSR000097-3"/>
    </source>
</evidence>
<protein>
    <recommendedName>
        <fullName evidence="7">NADP-dependent oxidoreductase domain-containing protein</fullName>
    </recommendedName>
</protein>
<gene>
    <name evidence="8" type="ORF">FIBRA_06206</name>
</gene>
<keyword evidence="3" id="KW-0560">Oxidoreductase</keyword>
<dbReference type="InterPro" id="IPR023210">
    <property type="entry name" value="NADP_OxRdtase_dom"/>
</dbReference>
<comment type="similarity">
    <text evidence="1">Belongs to the aldo/keto reductase family.</text>
</comment>
<feature type="active site" description="Proton donor" evidence="4">
    <location>
        <position position="55"/>
    </location>
</feature>
<dbReference type="SUPFAM" id="SSF51430">
    <property type="entry name" value="NAD(P)-linked oxidoreductase"/>
    <property type="match status" value="1"/>
</dbReference>
<dbReference type="InterPro" id="IPR036812">
    <property type="entry name" value="NAD(P)_OxRdtase_dom_sf"/>
</dbReference>
<dbReference type="EMBL" id="HE797140">
    <property type="protein sequence ID" value="CCM04047.1"/>
    <property type="molecule type" value="Genomic_DNA"/>
</dbReference>
<dbReference type="Pfam" id="PF00248">
    <property type="entry name" value="Aldo_ket_red"/>
    <property type="match status" value="1"/>
</dbReference>
<feature type="domain" description="NADP-dependent oxidoreductase" evidence="7">
    <location>
        <begin position="18"/>
        <end position="280"/>
    </location>
</feature>
<name>J4HYR4_9APHY</name>
<accession>J4HYR4</accession>
<dbReference type="PANTHER" id="PTHR43827:SF3">
    <property type="entry name" value="NADP-DEPENDENT OXIDOREDUCTASE DOMAIN-CONTAINING PROTEIN"/>
    <property type="match status" value="1"/>
</dbReference>
<evidence type="ECO:0000256" key="2">
    <source>
        <dbReference type="ARBA" id="ARBA00022857"/>
    </source>
</evidence>
<dbReference type="Gene3D" id="3.20.20.100">
    <property type="entry name" value="NADP-dependent oxidoreductase domain"/>
    <property type="match status" value="1"/>
</dbReference>
<reference evidence="8 9" key="1">
    <citation type="journal article" date="2012" name="Appl. Environ. Microbiol.">
        <title>Short-read sequencing for genomic analysis of the brown rot fungus Fibroporia radiculosa.</title>
        <authorList>
            <person name="Tang J.D."/>
            <person name="Perkins A.D."/>
            <person name="Sonstegard T.S."/>
            <person name="Schroeder S.G."/>
            <person name="Burgess S.C."/>
            <person name="Diehl S.V."/>
        </authorList>
    </citation>
    <scope>NUCLEOTIDE SEQUENCE [LARGE SCALE GENOMIC DNA]</scope>
    <source>
        <strain evidence="8 9">TFFH 294</strain>
    </source>
</reference>
<dbReference type="PROSITE" id="PS00062">
    <property type="entry name" value="ALDOKETO_REDUCTASE_2"/>
    <property type="match status" value="1"/>
</dbReference>
<evidence type="ECO:0000259" key="7">
    <source>
        <dbReference type="Pfam" id="PF00248"/>
    </source>
</evidence>
<dbReference type="FunFam" id="3.20.20.100:FF:000002">
    <property type="entry name" value="2,5-diketo-D-gluconic acid reductase A"/>
    <property type="match status" value="1"/>
</dbReference>
<dbReference type="InParanoid" id="J4HYR4"/>
<evidence type="ECO:0000256" key="4">
    <source>
        <dbReference type="PIRSR" id="PIRSR000097-1"/>
    </source>
</evidence>
<dbReference type="GeneID" id="24098958"/>
<dbReference type="HOGENOM" id="CLU_023205_0_0_1"/>
<feature type="binding site" evidence="5">
    <location>
        <position position="113"/>
    </location>
    <ligand>
        <name>substrate</name>
    </ligand>
</feature>